<organism evidence="5 6">
    <name type="scientific">Candidatus Kerfeldbacteria bacterium CG08_land_8_20_14_0_20_43_14</name>
    <dbReference type="NCBI Taxonomy" id="2014246"/>
    <lineage>
        <taxon>Bacteria</taxon>
        <taxon>Candidatus Kerfeldiibacteriota</taxon>
    </lineage>
</organism>
<keyword evidence="2" id="KW-0175">Coiled coil</keyword>
<evidence type="ECO:0000256" key="3">
    <source>
        <dbReference type="SAM" id="SignalP"/>
    </source>
</evidence>
<accession>A0A2H0YR49</accession>
<dbReference type="Gene3D" id="2.70.70.10">
    <property type="entry name" value="Glucose Permease (Domain IIA)"/>
    <property type="match status" value="1"/>
</dbReference>
<feature type="domain" description="M23ase beta-sheet core" evidence="4">
    <location>
        <begin position="336"/>
        <end position="436"/>
    </location>
</feature>
<dbReference type="InterPro" id="IPR050570">
    <property type="entry name" value="Cell_wall_metabolism_enzyme"/>
</dbReference>
<dbReference type="EMBL" id="PEXW01000013">
    <property type="protein sequence ID" value="PIS40977.1"/>
    <property type="molecule type" value="Genomic_DNA"/>
</dbReference>
<dbReference type="Gene3D" id="6.10.250.3150">
    <property type="match status" value="1"/>
</dbReference>
<dbReference type="CDD" id="cd12797">
    <property type="entry name" value="M23_peptidase"/>
    <property type="match status" value="1"/>
</dbReference>
<name>A0A2H0YR49_9BACT</name>
<dbReference type="InterPro" id="IPR011055">
    <property type="entry name" value="Dup_hybrid_motif"/>
</dbReference>
<dbReference type="PANTHER" id="PTHR21666">
    <property type="entry name" value="PEPTIDASE-RELATED"/>
    <property type="match status" value="1"/>
</dbReference>
<dbReference type="InterPro" id="IPR016047">
    <property type="entry name" value="M23ase_b-sheet_dom"/>
</dbReference>
<feature type="signal peptide" evidence="3">
    <location>
        <begin position="1"/>
        <end position="33"/>
    </location>
</feature>
<dbReference type="GO" id="GO:0004222">
    <property type="term" value="F:metalloendopeptidase activity"/>
    <property type="evidence" value="ECO:0007669"/>
    <property type="project" value="TreeGrafter"/>
</dbReference>
<dbReference type="Proteomes" id="UP000236845">
    <property type="component" value="Unassembled WGS sequence"/>
</dbReference>
<dbReference type="AlphaFoldDB" id="A0A2H0YR49"/>
<feature type="coiled-coil region" evidence="2">
    <location>
        <begin position="199"/>
        <end position="282"/>
    </location>
</feature>
<evidence type="ECO:0000256" key="2">
    <source>
        <dbReference type="SAM" id="Coils"/>
    </source>
</evidence>
<protein>
    <recommendedName>
        <fullName evidence="4">M23ase beta-sheet core domain-containing protein</fullName>
    </recommendedName>
</protein>
<reference evidence="6" key="1">
    <citation type="submission" date="2017-09" db="EMBL/GenBank/DDBJ databases">
        <title>Depth-based differentiation of microbial function through sediment-hosted aquifers and enrichment of novel symbionts in the deep terrestrial subsurface.</title>
        <authorList>
            <person name="Probst A.J."/>
            <person name="Ladd B."/>
            <person name="Jarett J.K."/>
            <person name="Geller-Mcgrath D.E."/>
            <person name="Sieber C.M.K."/>
            <person name="Emerson J.B."/>
            <person name="Anantharaman K."/>
            <person name="Thomas B.C."/>
            <person name="Malmstrom R."/>
            <person name="Stieglmeier M."/>
            <person name="Klingl A."/>
            <person name="Woyke T."/>
            <person name="Ryan C.M."/>
            <person name="Banfield J.F."/>
        </authorList>
    </citation>
    <scope>NUCLEOTIDE SEQUENCE [LARGE SCALE GENOMIC DNA]</scope>
</reference>
<gene>
    <name evidence="5" type="ORF">COT26_00670</name>
</gene>
<evidence type="ECO:0000256" key="1">
    <source>
        <dbReference type="ARBA" id="ARBA00022729"/>
    </source>
</evidence>
<dbReference type="Pfam" id="PF01551">
    <property type="entry name" value="Peptidase_M23"/>
    <property type="match status" value="1"/>
</dbReference>
<sequence length="441" mass="49525">MAKNKPQKLFKYCLSVLISGCLGFVLFPAFSSAQLGSQNINTNIVNINQDSPATIDPSSLSTEELNQSIQEKQDQKKLIEEKLKKYQDIIAEKQKTQASLKNELELLDAQIEKSQLDAQALNFTVEEKQLQINATQKAISEKEKEIDKQRSYLEELVRTINRYDQRDQLEMLITRDSFSEIINDIRSTSKLENQVSDSLTEIRQIKSNLERERVERERQKLELQSLQKELEGTVAGLGDQKDYKAKILDETKSNEQTYSNLLEQAKQEQLTADYDIRNLQEKLKTKLGGQNTNNSDQNTIFTGNRDVQLAWPISPGKGISAYFHDPTYPYRKYFEHPAIDIPASQGTSIAAADDGYVARTKNGGFGYSYIMLVHSNSVATVYGHVSQINVAEDTYVKKGQIIGLSGGLPGTPGAGNLTTGAHLHFEVRLNGIPVNPLDYLP</sequence>
<proteinExistence type="predicted"/>
<dbReference type="PANTHER" id="PTHR21666:SF289">
    <property type="entry name" value="L-ALA--D-GLU ENDOPEPTIDASE"/>
    <property type="match status" value="1"/>
</dbReference>
<evidence type="ECO:0000259" key="4">
    <source>
        <dbReference type="Pfam" id="PF01551"/>
    </source>
</evidence>
<keyword evidence="1 3" id="KW-0732">Signal</keyword>
<feature type="coiled-coil region" evidence="2">
    <location>
        <begin position="62"/>
        <end position="159"/>
    </location>
</feature>
<comment type="caution">
    <text evidence="5">The sequence shown here is derived from an EMBL/GenBank/DDBJ whole genome shotgun (WGS) entry which is preliminary data.</text>
</comment>
<evidence type="ECO:0000313" key="6">
    <source>
        <dbReference type="Proteomes" id="UP000236845"/>
    </source>
</evidence>
<feature type="chain" id="PRO_5013924005" description="M23ase beta-sheet core domain-containing protein" evidence="3">
    <location>
        <begin position="34"/>
        <end position="441"/>
    </location>
</feature>
<dbReference type="SUPFAM" id="SSF51261">
    <property type="entry name" value="Duplicated hybrid motif"/>
    <property type="match status" value="1"/>
</dbReference>
<evidence type="ECO:0000313" key="5">
    <source>
        <dbReference type="EMBL" id="PIS40977.1"/>
    </source>
</evidence>